<evidence type="ECO:0000313" key="1">
    <source>
        <dbReference type="EMBL" id="TCO73691.1"/>
    </source>
</evidence>
<dbReference type="AlphaFoldDB" id="A0A4R2KIJ2"/>
<organism evidence="1 2">
    <name type="scientific">Chromatocurvus halotolerans</name>
    <dbReference type="NCBI Taxonomy" id="1132028"/>
    <lineage>
        <taxon>Bacteria</taxon>
        <taxon>Pseudomonadati</taxon>
        <taxon>Pseudomonadota</taxon>
        <taxon>Gammaproteobacteria</taxon>
        <taxon>Cellvibrionales</taxon>
        <taxon>Halieaceae</taxon>
        <taxon>Chromatocurvus</taxon>
    </lineage>
</organism>
<gene>
    <name evidence="1" type="ORF">EV688_1157</name>
</gene>
<name>A0A4R2KIJ2_9GAMM</name>
<protein>
    <submittedName>
        <fullName evidence="1">Uncharacterized protein</fullName>
    </submittedName>
</protein>
<dbReference type="EMBL" id="SLWX01000015">
    <property type="protein sequence ID" value="TCO73691.1"/>
    <property type="molecule type" value="Genomic_DNA"/>
</dbReference>
<accession>A0A4R2KIJ2</accession>
<comment type="caution">
    <text evidence="1">The sequence shown here is derived from an EMBL/GenBank/DDBJ whole genome shotgun (WGS) entry which is preliminary data.</text>
</comment>
<reference evidence="1 2" key="1">
    <citation type="submission" date="2019-03" db="EMBL/GenBank/DDBJ databases">
        <title>Genomic Encyclopedia of Type Strains, Phase IV (KMG-IV): sequencing the most valuable type-strain genomes for metagenomic binning, comparative biology and taxonomic classification.</title>
        <authorList>
            <person name="Goeker M."/>
        </authorList>
    </citation>
    <scope>NUCLEOTIDE SEQUENCE [LARGE SCALE GENOMIC DNA]</scope>
    <source>
        <strain evidence="1 2">DSM 23344</strain>
    </source>
</reference>
<sequence>MLELTLQEGRDALIRDHALRRCGLNSELLKQLLPQHAQYSIAMATPGHTKEPLEPISVEGALESTASESDIINAVRSELERLDHEFWQEVALDLDRASNGEKTVLTFIGAIPEDPYQARVTSTSLAKMINGILGQEDSPAESAPPQELDPTQMPARDRTLLRMLALAARDLAANNPRLIKQTGKLNLSSIAASWLGHLRSDEYEIGLSTDNVSRAIGEGLKQLDKI</sequence>
<evidence type="ECO:0000313" key="2">
    <source>
        <dbReference type="Proteomes" id="UP000294980"/>
    </source>
</evidence>
<keyword evidence="2" id="KW-1185">Reference proteome</keyword>
<proteinExistence type="predicted"/>
<dbReference type="Proteomes" id="UP000294980">
    <property type="component" value="Unassembled WGS sequence"/>
</dbReference>
<dbReference type="RefSeq" id="WP_117319699.1">
    <property type="nucleotide sequence ID" value="NZ_QQSW01000036.1"/>
</dbReference>